<dbReference type="PROSITE" id="PS51387">
    <property type="entry name" value="FAD_PCMH"/>
    <property type="match status" value="1"/>
</dbReference>
<dbReference type="InterPro" id="IPR036318">
    <property type="entry name" value="FAD-bd_PCMH-like_sf"/>
</dbReference>
<keyword evidence="3" id="KW-0274">FAD</keyword>
<dbReference type="GO" id="GO:0071949">
    <property type="term" value="F:FAD binding"/>
    <property type="evidence" value="ECO:0007669"/>
    <property type="project" value="InterPro"/>
</dbReference>
<comment type="similarity">
    <text evidence="1">Belongs to the oxygen-dependent FAD-linked oxidoreductase family.</text>
</comment>
<sequence>MGAFQSKVVKEIQEALNHDVSLYAFPFGLGYQSEHVRRYNLDITTTPIAVTYPKTTAQVAAIVKIAANAGLKVQAKSGGHSYAKYSSPDGGIIVDLKHFQKFEMDPKTWWATVGAGTLLGDLTKRVHDPRHRAMAHGTCPQVGIGGHATIGGLGPSSRLFGAALDHIEEVEVVLADGSIKRASTAENADLFWALKGAAASFGIITDFVVHTELTPDEAVQYGFSFTAGTWGDMAQAFKAWQKFVLDKSLDWKFASTATITEAGLAISGTYFGTKAEFDEFAKGPGFPISSQAEGTIVFREWLGLVEHWAEDIALHFGGGIPAHSYTKTLTFNGDQPTPDAVIDKIFEYIKTTKKDVWFAIFDLASGKVNEVPMDATAYAHRDALFYLQSYAISDKLGQNVSNTTTDFPRGLNQLIKSEMAKANENTDFGAYAGYVDPELPDGQKEYWRSNLDRLEIIKAKYDPKDVFHNWQSVRPNGEDVLTPAVLQQPSDLSGWIGKAFRALKVGGAHG</sequence>
<reference evidence="6" key="1">
    <citation type="submission" date="2023-10" db="EMBL/GenBank/DDBJ databases">
        <authorList>
            <person name="Hackl T."/>
        </authorList>
    </citation>
    <scope>NUCLEOTIDE SEQUENCE</scope>
</reference>
<dbReference type="PANTHER" id="PTHR42973">
    <property type="entry name" value="BINDING OXIDOREDUCTASE, PUTATIVE (AFU_ORTHOLOGUE AFUA_1G17690)-RELATED"/>
    <property type="match status" value="1"/>
</dbReference>
<dbReference type="InterPro" id="IPR016169">
    <property type="entry name" value="FAD-bd_PCMH_sub2"/>
</dbReference>
<organism evidence="6 7">
    <name type="scientific">Anthostomella pinea</name>
    <dbReference type="NCBI Taxonomy" id="933095"/>
    <lineage>
        <taxon>Eukaryota</taxon>
        <taxon>Fungi</taxon>
        <taxon>Dikarya</taxon>
        <taxon>Ascomycota</taxon>
        <taxon>Pezizomycotina</taxon>
        <taxon>Sordariomycetes</taxon>
        <taxon>Xylariomycetidae</taxon>
        <taxon>Xylariales</taxon>
        <taxon>Xylariaceae</taxon>
        <taxon>Anthostomella</taxon>
    </lineage>
</organism>
<keyword evidence="7" id="KW-1185">Reference proteome</keyword>
<evidence type="ECO:0000256" key="4">
    <source>
        <dbReference type="ARBA" id="ARBA00023002"/>
    </source>
</evidence>
<evidence type="ECO:0000256" key="1">
    <source>
        <dbReference type="ARBA" id="ARBA00005466"/>
    </source>
</evidence>
<evidence type="ECO:0000256" key="3">
    <source>
        <dbReference type="ARBA" id="ARBA00022827"/>
    </source>
</evidence>
<accession>A0AAI8VW76</accession>
<dbReference type="SUPFAM" id="SSF56176">
    <property type="entry name" value="FAD-binding/transporter-associated domain-like"/>
    <property type="match status" value="1"/>
</dbReference>
<dbReference type="InterPro" id="IPR050416">
    <property type="entry name" value="FAD-linked_Oxidoreductase"/>
</dbReference>
<evidence type="ECO:0000259" key="5">
    <source>
        <dbReference type="PROSITE" id="PS51387"/>
    </source>
</evidence>
<dbReference type="Pfam" id="PF08031">
    <property type="entry name" value="BBE"/>
    <property type="match status" value="1"/>
</dbReference>
<evidence type="ECO:0000256" key="2">
    <source>
        <dbReference type="ARBA" id="ARBA00022630"/>
    </source>
</evidence>
<dbReference type="Gene3D" id="3.30.465.10">
    <property type="match status" value="1"/>
</dbReference>
<dbReference type="Pfam" id="PF01565">
    <property type="entry name" value="FAD_binding_4"/>
    <property type="match status" value="1"/>
</dbReference>
<dbReference type="PANTHER" id="PTHR42973:SF17">
    <property type="entry name" value="OXIDASE, PUTATIVE (AFU_ORTHOLOGUE AFUA_6G14340)-RELATED"/>
    <property type="match status" value="1"/>
</dbReference>
<comment type="caution">
    <text evidence="6">The sequence shown here is derived from an EMBL/GenBank/DDBJ whole genome shotgun (WGS) entry which is preliminary data.</text>
</comment>
<dbReference type="EMBL" id="CAUWAG010000019">
    <property type="protein sequence ID" value="CAJ2512188.1"/>
    <property type="molecule type" value="Genomic_DNA"/>
</dbReference>
<name>A0AAI8VW76_9PEZI</name>
<protein>
    <submittedName>
        <fullName evidence="6">Uu.00g052030.m01.CDS01</fullName>
    </submittedName>
</protein>
<keyword evidence="2" id="KW-0285">Flavoprotein</keyword>
<dbReference type="InterPro" id="IPR016166">
    <property type="entry name" value="FAD-bd_PCMH"/>
</dbReference>
<evidence type="ECO:0000313" key="6">
    <source>
        <dbReference type="EMBL" id="CAJ2512188.1"/>
    </source>
</evidence>
<dbReference type="Gene3D" id="3.40.462.20">
    <property type="match status" value="1"/>
</dbReference>
<feature type="domain" description="FAD-binding PCMH-type" evidence="5">
    <location>
        <begin position="43"/>
        <end position="214"/>
    </location>
</feature>
<dbReference type="Proteomes" id="UP001295740">
    <property type="component" value="Unassembled WGS sequence"/>
</dbReference>
<dbReference type="AlphaFoldDB" id="A0AAI8VW76"/>
<dbReference type="InterPro" id="IPR012951">
    <property type="entry name" value="BBE"/>
</dbReference>
<keyword evidence="4" id="KW-0560">Oxidoreductase</keyword>
<dbReference type="InterPro" id="IPR006094">
    <property type="entry name" value="Oxid_FAD_bind_N"/>
</dbReference>
<proteinExistence type="inferred from homology"/>
<dbReference type="GO" id="GO:0016491">
    <property type="term" value="F:oxidoreductase activity"/>
    <property type="evidence" value="ECO:0007669"/>
    <property type="project" value="UniProtKB-KW"/>
</dbReference>
<evidence type="ECO:0000313" key="7">
    <source>
        <dbReference type="Proteomes" id="UP001295740"/>
    </source>
</evidence>
<gene>
    <name evidence="6" type="ORF">KHLLAP_LOCUS12656</name>
</gene>